<reference evidence="1" key="2">
    <citation type="journal article" date="2016" name="G3 (Bethesda)">
        <title>Genome Evolution in Three Species of Cactophilic Drosophila.</title>
        <authorList>
            <person name="Sanchez-Flores A."/>
            <person name="Penazola F."/>
            <person name="Carpinteyro-Ponce J."/>
            <person name="Nazario-Yepiz N."/>
            <person name="Abreu-Goodger C."/>
            <person name="Machado C.A."/>
            <person name="Markow T.A."/>
        </authorList>
    </citation>
    <scope>NUCLEOTIDE SEQUENCE [LARGE SCALE GENOMIC DNA]</scope>
</reference>
<name>A0ABM1NPB8_DROAR</name>
<gene>
    <name evidence="2" type="primary">LOC108609596</name>
</gene>
<reference evidence="1" key="1">
    <citation type="journal article" date="1997" name="Nucleic Acids Res.">
        <title>tRNAscan-SE: a program for improved detection of transfer RNA genes in genomic sequence.</title>
        <authorList>
            <person name="Lowe T.M."/>
            <person name="Eddy S.R."/>
        </authorList>
    </citation>
    <scope>NUCLEOTIDE SEQUENCE [LARGE SCALE GENOMIC DNA]</scope>
</reference>
<protein>
    <submittedName>
        <fullName evidence="2">Uncharacterized protein LOC108609596</fullName>
    </submittedName>
</protein>
<reference evidence="2" key="3">
    <citation type="submission" date="2025-08" db="UniProtKB">
        <authorList>
            <consortium name="RefSeq"/>
        </authorList>
    </citation>
    <scope>IDENTIFICATION</scope>
    <source>
        <tissue evidence="2">Whole organism</tissue>
    </source>
</reference>
<dbReference type="Proteomes" id="UP000694904">
    <property type="component" value="Chromosome 3"/>
</dbReference>
<dbReference type="InterPro" id="IPR006601">
    <property type="entry name" value="Uncharacterised_DM11_DROME"/>
</dbReference>
<dbReference type="RefSeq" id="XP_017856804.1">
    <property type="nucleotide sequence ID" value="XM_018001315.1"/>
</dbReference>
<keyword evidence="1" id="KW-1185">Reference proteome</keyword>
<dbReference type="GeneID" id="108609596"/>
<sequence>MCDMSELTFTREGDKLAVSGNASFKWDIQPGDRVLMSFQLFKFDRISWVQTPFGMTVPDICPILYDEPQYWYKYWTQFITNKAAVKDKCFYPGTTFIHEPFVINLIFDITGLPLHGRHKIVVTIRAFSWMNVERESSICIELVGEFERLN</sequence>
<organism evidence="1 2">
    <name type="scientific">Drosophila arizonae</name>
    <name type="common">Fruit fly</name>
    <dbReference type="NCBI Taxonomy" id="7263"/>
    <lineage>
        <taxon>Eukaryota</taxon>
        <taxon>Metazoa</taxon>
        <taxon>Ecdysozoa</taxon>
        <taxon>Arthropoda</taxon>
        <taxon>Hexapoda</taxon>
        <taxon>Insecta</taxon>
        <taxon>Pterygota</taxon>
        <taxon>Neoptera</taxon>
        <taxon>Endopterygota</taxon>
        <taxon>Diptera</taxon>
        <taxon>Brachycera</taxon>
        <taxon>Muscomorpha</taxon>
        <taxon>Ephydroidea</taxon>
        <taxon>Drosophilidae</taxon>
        <taxon>Drosophila</taxon>
    </lineage>
</organism>
<evidence type="ECO:0000313" key="1">
    <source>
        <dbReference type="Proteomes" id="UP000694904"/>
    </source>
</evidence>
<dbReference type="SMART" id="SM00675">
    <property type="entry name" value="DM11"/>
    <property type="match status" value="1"/>
</dbReference>
<proteinExistence type="predicted"/>
<accession>A0ABM1NPB8</accession>
<evidence type="ECO:0000313" key="2">
    <source>
        <dbReference type="RefSeq" id="XP_017856804.1"/>
    </source>
</evidence>